<comment type="caution">
    <text evidence="1">The sequence shown here is derived from an EMBL/GenBank/DDBJ whole genome shotgun (WGS) entry which is preliminary data.</text>
</comment>
<keyword evidence="2" id="KW-1185">Reference proteome</keyword>
<gene>
    <name evidence="1" type="ORF">E5K02_20855</name>
</gene>
<evidence type="ECO:0000313" key="1">
    <source>
        <dbReference type="EMBL" id="TGE22818.1"/>
    </source>
</evidence>
<dbReference type="Proteomes" id="UP000298471">
    <property type="component" value="Unassembled WGS sequence"/>
</dbReference>
<proteinExistence type="predicted"/>
<organism evidence="1 2">
    <name type="scientific">Hymenobacter metallicola</name>
    <dbReference type="NCBI Taxonomy" id="2563114"/>
    <lineage>
        <taxon>Bacteria</taxon>
        <taxon>Pseudomonadati</taxon>
        <taxon>Bacteroidota</taxon>
        <taxon>Cytophagia</taxon>
        <taxon>Cytophagales</taxon>
        <taxon>Hymenobacteraceae</taxon>
        <taxon>Hymenobacter</taxon>
    </lineage>
</organism>
<protein>
    <submittedName>
        <fullName evidence="1">Uncharacterized protein</fullName>
    </submittedName>
</protein>
<name>A0A4Z0PYH5_9BACT</name>
<dbReference type="RefSeq" id="WP_135397586.1">
    <property type="nucleotide sequence ID" value="NZ_SRMB01000005.1"/>
</dbReference>
<dbReference type="AlphaFoldDB" id="A0A4Z0PYH5"/>
<dbReference type="OrthoDB" id="880312at2"/>
<accession>A0A4Z0PYH5</accession>
<evidence type="ECO:0000313" key="2">
    <source>
        <dbReference type="Proteomes" id="UP000298471"/>
    </source>
</evidence>
<sequence>MNLAQLLNTEINRTQQELGENIVAKGQRATGRTIAALRNESAPELARLYGPAHIGAMEEGSGPAADPKAKPGRAMVADITAWLQARGSDANPWAVATSILRRGTRLFRGEDPRFGKPTGTLRDVLAASKGRLRLALGAEVRRSIRSEVLSGFTTSTAY</sequence>
<reference evidence="1 2" key="1">
    <citation type="submission" date="2019-04" db="EMBL/GenBank/DDBJ databases">
        <authorList>
            <person name="Feng G."/>
            <person name="Zhang J."/>
            <person name="Zhu H."/>
        </authorList>
    </citation>
    <scope>NUCLEOTIDE SEQUENCE [LARGE SCALE GENOMIC DNA]</scope>
    <source>
        <strain evidence="1 2">9PBR-1</strain>
    </source>
</reference>
<dbReference type="EMBL" id="SRMB01000005">
    <property type="protein sequence ID" value="TGE22818.1"/>
    <property type="molecule type" value="Genomic_DNA"/>
</dbReference>